<dbReference type="AlphaFoldDB" id="A0A8J4RVH4"/>
<protein>
    <submittedName>
        <fullName evidence="2">Uncharacterized protein</fullName>
    </submittedName>
</protein>
<dbReference type="EMBL" id="JRKL02000694">
    <property type="protein sequence ID" value="KAF3969046.1"/>
    <property type="molecule type" value="Genomic_DNA"/>
</dbReference>
<organism evidence="2 3">
    <name type="scientific">Castanea mollissima</name>
    <name type="common">Chinese chestnut</name>
    <dbReference type="NCBI Taxonomy" id="60419"/>
    <lineage>
        <taxon>Eukaryota</taxon>
        <taxon>Viridiplantae</taxon>
        <taxon>Streptophyta</taxon>
        <taxon>Embryophyta</taxon>
        <taxon>Tracheophyta</taxon>
        <taxon>Spermatophyta</taxon>
        <taxon>Magnoliopsida</taxon>
        <taxon>eudicotyledons</taxon>
        <taxon>Gunneridae</taxon>
        <taxon>Pentapetalae</taxon>
        <taxon>rosids</taxon>
        <taxon>fabids</taxon>
        <taxon>Fagales</taxon>
        <taxon>Fagaceae</taxon>
        <taxon>Castanea</taxon>
    </lineage>
</organism>
<proteinExistence type="predicted"/>
<dbReference type="PANTHER" id="PTHR33237">
    <property type="entry name" value="F2P16.13 PROTEIN-RELATED"/>
    <property type="match status" value="1"/>
</dbReference>
<name>A0A8J4RVH4_9ROSI</name>
<evidence type="ECO:0000313" key="2">
    <source>
        <dbReference type="EMBL" id="KAF3969046.1"/>
    </source>
</evidence>
<dbReference type="Proteomes" id="UP000737018">
    <property type="component" value="Unassembled WGS sequence"/>
</dbReference>
<gene>
    <name evidence="2" type="ORF">CMV_007124</name>
</gene>
<reference evidence="2" key="1">
    <citation type="submission" date="2020-03" db="EMBL/GenBank/DDBJ databases">
        <title>Castanea mollissima Vanexum genome sequencing.</title>
        <authorList>
            <person name="Staton M."/>
        </authorList>
    </citation>
    <scope>NUCLEOTIDE SEQUENCE</scope>
    <source>
        <tissue evidence="2">Leaf</tissue>
    </source>
</reference>
<feature type="region of interest" description="Disordered" evidence="1">
    <location>
        <begin position="93"/>
        <end position="113"/>
    </location>
</feature>
<dbReference type="OrthoDB" id="755532at2759"/>
<keyword evidence="3" id="KW-1185">Reference proteome</keyword>
<evidence type="ECO:0000256" key="1">
    <source>
        <dbReference type="SAM" id="MobiDB-lite"/>
    </source>
</evidence>
<sequence length="193" mass="21063">MFLKAPEHGGSGAPRVSSQSSLFISVSAFMALCAKKAGRVSRKLKHKSGSFNRKIEQLGVLGSSTPLVSRPKELVTTLSNKAITFMNRKKVGEEEMSGGGAGGPNKDRHRELEEDDWGDGGVWQRSILMGDKCQPLDFSGVIYYDNNGRQLNEVPLKSPRASPLPGYLTRAVVNICVVEDFGVYVTCCVNERK</sequence>
<evidence type="ECO:0000313" key="3">
    <source>
        <dbReference type="Proteomes" id="UP000737018"/>
    </source>
</evidence>
<accession>A0A8J4RVH4</accession>
<comment type="caution">
    <text evidence="2">The sequence shown here is derived from an EMBL/GenBank/DDBJ whole genome shotgun (WGS) entry which is preliminary data.</text>
</comment>
<dbReference type="PANTHER" id="PTHR33237:SF46">
    <property type="entry name" value="OS01G0606100 PROTEIN"/>
    <property type="match status" value="1"/>
</dbReference>